<keyword evidence="1" id="KW-0472">Membrane</keyword>
<dbReference type="EMBL" id="JAKFHA010000024">
    <property type="protein sequence ID" value="MCF2531534.1"/>
    <property type="molecule type" value="Genomic_DNA"/>
</dbReference>
<dbReference type="RefSeq" id="WP_235056181.1">
    <property type="nucleotide sequence ID" value="NZ_JAKFHA010000024.1"/>
</dbReference>
<evidence type="ECO:0000313" key="2">
    <source>
        <dbReference type="EMBL" id="MCF2531534.1"/>
    </source>
</evidence>
<organism evidence="2 3">
    <name type="scientific">Yinghuangia soli</name>
    <dbReference type="NCBI Taxonomy" id="2908204"/>
    <lineage>
        <taxon>Bacteria</taxon>
        <taxon>Bacillati</taxon>
        <taxon>Actinomycetota</taxon>
        <taxon>Actinomycetes</taxon>
        <taxon>Kitasatosporales</taxon>
        <taxon>Streptomycetaceae</taxon>
        <taxon>Yinghuangia</taxon>
    </lineage>
</organism>
<dbReference type="Gene3D" id="2.60.40.230">
    <property type="entry name" value="Neocarzinostatin-like"/>
    <property type="match status" value="1"/>
</dbReference>
<dbReference type="Proteomes" id="UP001165378">
    <property type="component" value="Unassembled WGS sequence"/>
</dbReference>
<keyword evidence="1" id="KW-0812">Transmembrane</keyword>
<feature type="transmembrane region" description="Helical" evidence="1">
    <location>
        <begin position="222"/>
        <end position="244"/>
    </location>
</feature>
<keyword evidence="1" id="KW-1133">Transmembrane helix</keyword>
<reference evidence="2" key="1">
    <citation type="submission" date="2022-01" db="EMBL/GenBank/DDBJ databases">
        <title>Genome-Based Taxonomic Classification of the Phylum Actinobacteria.</title>
        <authorList>
            <person name="Gao Y."/>
        </authorList>
    </citation>
    <scope>NUCLEOTIDE SEQUENCE</scope>
    <source>
        <strain evidence="2">KLBMP 8922</strain>
    </source>
</reference>
<name>A0AA41Q707_9ACTN</name>
<gene>
    <name evidence="2" type="ORF">LZ495_30565</name>
</gene>
<accession>A0AA41Q707</accession>
<comment type="caution">
    <text evidence="2">The sequence shown here is derived from an EMBL/GenBank/DDBJ whole genome shotgun (WGS) entry which is preliminary data.</text>
</comment>
<sequence>MKAGAEVAVAGEGWPVRTHVRIMLCGQGPSRVRGTADCAAAGAVTAYADHEGRFRSRLVATAPPVPCPCVVRAYTPMVSGADAAEASVPVVLSTHPVTGGPPPPGDSRYVLSMSELSGKDGLLTAFGAPARRTVRLRLGNAGNASAAASTIQVSVGRDGADPDWQDRARTGPIAPGSSTEIAFRVELPSAASGRWVVTVALVDATGVREPITAWPVDLESPWGLTVFRILLWGVPALVLLRILVALGRTRATRGTPVCGNPDPRSSP</sequence>
<keyword evidence="3" id="KW-1185">Reference proteome</keyword>
<dbReference type="AlphaFoldDB" id="A0AA41Q707"/>
<evidence type="ECO:0000313" key="3">
    <source>
        <dbReference type="Proteomes" id="UP001165378"/>
    </source>
</evidence>
<evidence type="ECO:0000256" key="1">
    <source>
        <dbReference type="SAM" id="Phobius"/>
    </source>
</evidence>
<proteinExistence type="predicted"/>
<protein>
    <submittedName>
        <fullName evidence="2">Uncharacterized protein</fullName>
    </submittedName>
</protein>